<comment type="caution">
    <text evidence="1">The sequence shown here is derived from an EMBL/GenBank/DDBJ whole genome shotgun (WGS) entry which is preliminary data.</text>
</comment>
<organism evidence="1 2">
    <name type="scientific">Auriscalpium vulgare</name>
    <dbReference type="NCBI Taxonomy" id="40419"/>
    <lineage>
        <taxon>Eukaryota</taxon>
        <taxon>Fungi</taxon>
        <taxon>Dikarya</taxon>
        <taxon>Basidiomycota</taxon>
        <taxon>Agaricomycotina</taxon>
        <taxon>Agaricomycetes</taxon>
        <taxon>Russulales</taxon>
        <taxon>Auriscalpiaceae</taxon>
        <taxon>Auriscalpium</taxon>
    </lineage>
</organism>
<reference evidence="1" key="2">
    <citation type="journal article" date="2022" name="New Phytol.">
        <title>Evolutionary transition to the ectomycorrhizal habit in the genomes of a hyperdiverse lineage of mushroom-forming fungi.</title>
        <authorList>
            <person name="Looney B."/>
            <person name="Miyauchi S."/>
            <person name="Morin E."/>
            <person name="Drula E."/>
            <person name="Courty P.E."/>
            <person name="Kohler A."/>
            <person name="Kuo A."/>
            <person name="LaButti K."/>
            <person name="Pangilinan J."/>
            <person name="Lipzen A."/>
            <person name="Riley R."/>
            <person name="Andreopoulos W."/>
            <person name="He G."/>
            <person name="Johnson J."/>
            <person name="Nolan M."/>
            <person name="Tritt A."/>
            <person name="Barry K.W."/>
            <person name="Grigoriev I.V."/>
            <person name="Nagy L.G."/>
            <person name="Hibbett D."/>
            <person name="Henrissat B."/>
            <person name="Matheny P.B."/>
            <person name="Labbe J."/>
            <person name="Martin F.M."/>
        </authorList>
    </citation>
    <scope>NUCLEOTIDE SEQUENCE</scope>
    <source>
        <strain evidence="1">FP105234-sp</strain>
    </source>
</reference>
<accession>A0ACB8R459</accession>
<gene>
    <name evidence="1" type="ORF">FA95DRAFT_1599993</name>
</gene>
<evidence type="ECO:0000313" key="2">
    <source>
        <dbReference type="Proteomes" id="UP000814033"/>
    </source>
</evidence>
<dbReference type="Proteomes" id="UP000814033">
    <property type="component" value="Unassembled WGS sequence"/>
</dbReference>
<reference evidence="1" key="1">
    <citation type="submission" date="2021-02" db="EMBL/GenBank/DDBJ databases">
        <authorList>
            <consortium name="DOE Joint Genome Institute"/>
            <person name="Ahrendt S."/>
            <person name="Looney B.P."/>
            <person name="Miyauchi S."/>
            <person name="Morin E."/>
            <person name="Drula E."/>
            <person name="Courty P.E."/>
            <person name="Chicoki N."/>
            <person name="Fauchery L."/>
            <person name="Kohler A."/>
            <person name="Kuo A."/>
            <person name="Labutti K."/>
            <person name="Pangilinan J."/>
            <person name="Lipzen A."/>
            <person name="Riley R."/>
            <person name="Andreopoulos W."/>
            <person name="He G."/>
            <person name="Johnson J."/>
            <person name="Barry K.W."/>
            <person name="Grigoriev I.V."/>
            <person name="Nagy L."/>
            <person name="Hibbett D."/>
            <person name="Henrissat B."/>
            <person name="Matheny P.B."/>
            <person name="Labbe J."/>
            <person name="Martin F."/>
        </authorList>
    </citation>
    <scope>NUCLEOTIDE SEQUENCE</scope>
    <source>
        <strain evidence="1">FP105234-sp</strain>
    </source>
</reference>
<sequence>MLSLPSALYLSRHSQPHLRLTGLNRKAGLIILRPRLASPRLLFAQDNQEHPSLLQLLQLAFVLTMPYKQTSFKSSNPKSPVPGVPTAPSARTPMASRTRAIEAVRLKMAAHKAATAIPKAAVSSKAAANGKENAQPAPPSKTTRAPASKVGSRRVSPSRATENHVTKTAQRVSDPSPRASGARNSLSPKPQSSKPAPPTRAPIPRPLSVPGARSYISNASARPQVKPVRPASVPIALAAPTRPPAPTRPLPALPARPTAPIQPPAHTPPPATTRPPAPTRPLPALPVDTETTPEQEPVVQYVKSIPVEVQHAGFHQSFSAIVEYTEGYSHTSFVDIPWNAPSEPDQPPATPEYRPDAQLEDFVEETAARLQAILDMVAGVGDPVNPADDYNIYVQARGRGDVGSRTISESSSASLPSQSVWKGSAGSLDSVSTVNSTVVSVLLPSVSEKEALNAIVCLDNTSEAPVFDLPAG</sequence>
<proteinExistence type="predicted"/>
<dbReference type="EMBL" id="MU276391">
    <property type="protein sequence ID" value="KAI0038904.1"/>
    <property type="molecule type" value="Genomic_DNA"/>
</dbReference>
<protein>
    <submittedName>
        <fullName evidence="1">Uncharacterized protein</fullName>
    </submittedName>
</protein>
<evidence type="ECO:0000313" key="1">
    <source>
        <dbReference type="EMBL" id="KAI0038904.1"/>
    </source>
</evidence>
<keyword evidence="2" id="KW-1185">Reference proteome</keyword>
<feature type="non-terminal residue" evidence="1">
    <location>
        <position position="472"/>
    </location>
</feature>
<name>A0ACB8R459_9AGAM</name>